<comment type="catalytic activity">
    <reaction evidence="1">
        <text>Release of an N-terminal amino acid, Xaa-|-Yaa- from a peptide, amide or arylamide. Xaa is preferably Ala, but may be most amino acids including Pro (slow action). When a terminal hydrophobic residue is followed by a prolyl residue, the two may be released as an intact Xaa-Pro dipeptide.</text>
        <dbReference type="EC" id="3.4.11.2"/>
    </reaction>
</comment>
<dbReference type="Gene3D" id="3.30.2010.30">
    <property type="match status" value="1"/>
</dbReference>
<evidence type="ECO:0000259" key="14">
    <source>
        <dbReference type="Pfam" id="PF01433"/>
    </source>
</evidence>
<dbReference type="Gene3D" id="2.60.40.1840">
    <property type="match status" value="1"/>
</dbReference>
<evidence type="ECO:0000256" key="12">
    <source>
        <dbReference type="ARBA" id="ARBA00059739"/>
    </source>
</evidence>
<comment type="similarity">
    <text evidence="3">Belongs to the peptidase M1 family.</text>
</comment>
<dbReference type="GO" id="GO:0006508">
    <property type="term" value="P:proteolysis"/>
    <property type="evidence" value="ECO:0007669"/>
    <property type="project" value="UniProtKB-UniRule"/>
</dbReference>
<evidence type="ECO:0000313" key="19">
    <source>
        <dbReference type="Proteomes" id="UP000015462"/>
    </source>
</evidence>
<evidence type="ECO:0000256" key="13">
    <source>
        <dbReference type="NCBIfam" id="TIGR02414"/>
    </source>
</evidence>
<dbReference type="InterPro" id="IPR042097">
    <property type="entry name" value="Aminopeptidase_N-like_N_sf"/>
</dbReference>
<dbReference type="Gene3D" id="1.25.50.10">
    <property type="entry name" value="Peptidase M1, alanyl aminopeptidase, C-terminal domain"/>
    <property type="match status" value="1"/>
</dbReference>
<dbReference type="NCBIfam" id="TIGR02414">
    <property type="entry name" value="pepN_proteo"/>
    <property type="match status" value="1"/>
</dbReference>
<dbReference type="PANTHER" id="PTHR46322">
    <property type="entry name" value="PUROMYCIN-SENSITIVE AMINOPEPTIDASE"/>
    <property type="match status" value="1"/>
</dbReference>
<evidence type="ECO:0000256" key="11">
    <source>
        <dbReference type="ARBA" id="ARBA00023049"/>
    </source>
</evidence>
<keyword evidence="6 18" id="KW-0031">Aminopeptidase</keyword>
<dbReference type="CDD" id="cd09600">
    <property type="entry name" value="M1_APN"/>
    <property type="match status" value="1"/>
</dbReference>
<keyword evidence="11" id="KW-0482">Metalloprotease</keyword>
<dbReference type="FunFam" id="3.30.2010.30:FF:000002">
    <property type="entry name" value="Putative aminopeptidase N"/>
    <property type="match status" value="1"/>
</dbReference>
<keyword evidence="10" id="KW-0862">Zinc</keyword>
<dbReference type="Proteomes" id="UP000015462">
    <property type="component" value="Unassembled WGS sequence"/>
</dbReference>
<dbReference type="InterPro" id="IPR001930">
    <property type="entry name" value="Peptidase_M1"/>
</dbReference>
<dbReference type="InterPro" id="IPR014782">
    <property type="entry name" value="Peptidase_M1_dom"/>
</dbReference>
<evidence type="ECO:0000259" key="15">
    <source>
        <dbReference type="Pfam" id="PF11940"/>
    </source>
</evidence>
<evidence type="ECO:0000259" key="17">
    <source>
        <dbReference type="Pfam" id="PF17900"/>
    </source>
</evidence>
<sequence length="878" mass="99568">MSTSEQKTIYLKDYTVPEFLISKTELHFDLSADKTLVNSRLNIYRNPDCKKTNPDLVLMGEELTLIDLKVDGERLHPEHYTLDDKTLTIHNPSARFVLEISNHINPSTNTALSGLYKSNTMLCTQCEAEGFRRITWFLDRPDVMSIFSVTMVADKDEYPVLLSNGNRTGSPNIALADNKHAARWHDPFPKPSYLFALVAGDLACLKDSFTTCSGREVALEVYVEEHDLDKTSHAMQSLKNAMRWDEQAFGREYDLDIYMIVAVSHFNMGAMENKGLNIFNTKYVLASEKTATDADFENVEAVIGHEYFHNWSGNRVTCRDWFQLSLKEGFTVFRDQQFTAHQTSEAVKRIKDVNMLRTHQFAEDAGPLSHPIRPSSFVEINNFYTLTIYEKGAEVVRMLHTLLGETGFRKGCDLYFERYDGQAVTTEDFVTALEDANNANFEQFKQWYSQAGTPTVTVTTSYNQNEKTYTVSFEQHNNSPSTQADKEPLVIPIRLGLLDDNGKELNLHGEQTSTVLELTKAEQSFTFTDINTEPTPSILRGFSAPIKLQQTLSIEQKIHLFQHDKDAFNRWEAGQNCLSYFIFKTIDAIQNHHKVPPLPDELVGTFRAILQQPLADLAYQSLLLSLPSKAYLAEQMSTIDIDALYQAHRIVKQTLASSLQDLWLAHYHANHHVGAGTDSQSIAQRSFKNLCLDYLMALETDEVRSMCIQQFETARNMTDQIAALAELSHLDTSINVSYFDAFYQQWKNEDLVIDKWFALQACSETTDALHSVKKLTQHPDFDMKTPNRVRSVIGAFATANPLHFNAIDGSGYEFVADNILLLDSINPQVAARLANSLSHWKKFDSTRQQLIKAQLSRIQAHTPLSKDVSEIVSRSLTA</sequence>
<evidence type="ECO:0000256" key="7">
    <source>
        <dbReference type="ARBA" id="ARBA00022670"/>
    </source>
</evidence>
<evidence type="ECO:0000256" key="9">
    <source>
        <dbReference type="ARBA" id="ARBA00022801"/>
    </source>
</evidence>
<dbReference type="InterPro" id="IPR012779">
    <property type="entry name" value="Peptidase_M1_pepN"/>
</dbReference>
<dbReference type="Pfam" id="PF01433">
    <property type="entry name" value="Peptidase_M1"/>
    <property type="match status" value="1"/>
</dbReference>
<comment type="caution">
    <text evidence="18">The sequence shown here is derived from an EMBL/GenBank/DDBJ whole genome shotgun (WGS) entry which is preliminary data.</text>
</comment>
<dbReference type="RefSeq" id="WP_016390510.1">
    <property type="nucleotide sequence ID" value="NZ_KE646808.1"/>
</dbReference>
<evidence type="ECO:0000256" key="10">
    <source>
        <dbReference type="ARBA" id="ARBA00022833"/>
    </source>
</evidence>
<protein>
    <recommendedName>
        <fullName evidence="5 13">Aminopeptidase N</fullName>
        <ecNumber evidence="4 13">3.4.11.2</ecNumber>
    </recommendedName>
</protein>
<dbReference type="GO" id="GO:0016285">
    <property type="term" value="F:alanyl aminopeptidase activity"/>
    <property type="evidence" value="ECO:0007669"/>
    <property type="project" value="UniProtKB-EC"/>
</dbReference>
<evidence type="ECO:0000256" key="8">
    <source>
        <dbReference type="ARBA" id="ARBA00022723"/>
    </source>
</evidence>
<dbReference type="FunFam" id="2.60.40.1730:FF:000005">
    <property type="entry name" value="Aminopeptidase N"/>
    <property type="match status" value="1"/>
</dbReference>
<dbReference type="AlphaFoldDB" id="A0AB33Z162"/>
<dbReference type="PANTHER" id="PTHR46322:SF1">
    <property type="entry name" value="PUROMYCIN-SENSITIVE AMINOPEPTIDASE"/>
    <property type="match status" value="1"/>
</dbReference>
<keyword evidence="7" id="KW-0645">Protease</keyword>
<dbReference type="InterPro" id="IPR038438">
    <property type="entry name" value="PepN_Ig-like_sf"/>
</dbReference>
<dbReference type="InterPro" id="IPR024601">
    <property type="entry name" value="Peptidase_M1_pepN_C"/>
</dbReference>
<dbReference type="Pfam" id="PF17900">
    <property type="entry name" value="Peptidase_M1_N"/>
    <property type="match status" value="1"/>
</dbReference>
<reference evidence="18 19" key="1">
    <citation type="journal article" date="2013" name="Genome Announc.">
        <title>Genome Sequence of the Pyrene- and Fluoranthene-Degrading Bacterium Cycloclasticus sp. Strain PY97M.</title>
        <authorList>
            <person name="Cui Z."/>
            <person name="Xu G."/>
            <person name="Li Q."/>
            <person name="Gao W."/>
            <person name="Zheng L."/>
        </authorList>
    </citation>
    <scope>NUCLEOTIDE SEQUENCE [LARGE SCALE GENOMIC DNA]</scope>
    <source>
        <strain evidence="18 19">PY97M</strain>
    </source>
</reference>
<feature type="domain" description="Peptidase M1 membrane alanine aminopeptidase" evidence="14">
    <location>
        <begin position="234"/>
        <end position="447"/>
    </location>
</feature>
<keyword evidence="9" id="KW-0378">Hydrolase</keyword>
<evidence type="ECO:0000256" key="1">
    <source>
        <dbReference type="ARBA" id="ARBA00000098"/>
    </source>
</evidence>
<dbReference type="GO" id="GO:0008237">
    <property type="term" value="F:metallopeptidase activity"/>
    <property type="evidence" value="ECO:0007669"/>
    <property type="project" value="UniProtKB-UniRule"/>
</dbReference>
<feature type="domain" description="Aminopeptidase N-like N-terminal" evidence="17">
    <location>
        <begin position="81"/>
        <end position="194"/>
    </location>
</feature>
<organism evidence="18 19">
    <name type="scientific">Cycloclasticus pugetii</name>
    <dbReference type="NCBI Taxonomy" id="34068"/>
    <lineage>
        <taxon>Bacteria</taxon>
        <taxon>Pseudomonadati</taxon>
        <taxon>Pseudomonadota</taxon>
        <taxon>Gammaproteobacteria</taxon>
        <taxon>Thiotrichales</taxon>
        <taxon>Piscirickettsiaceae</taxon>
        <taxon>Cycloclasticus</taxon>
    </lineage>
</organism>
<dbReference type="FunFam" id="1.10.390.10:FF:000002">
    <property type="entry name" value="Aminopeptidase N"/>
    <property type="match status" value="1"/>
</dbReference>
<dbReference type="FunFam" id="2.60.40.1840:FF:000001">
    <property type="entry name" value="Aminopeptidase N"/>
    <property type="match status" value="1"/>
</dbReference>
<dbReference type="Pfam" id="PF17432">
    <property type="entry name" value="DUF3458_C"/>
    <property type="match status" value="1"/>
</dbReference>
<accession>A0AB33Z162</accession>
<dbReference type="InterPro" id="IPR027268">
    <property type="entry name" value="Peptidase_M4/M1_CTD_sf"/>
</dbReference>
<feature type="domain" description="Peptidase M1 alanyl aminopeptidase Ig-like fold" evidence="15">
    <location>
        <begin position="452"/>
        <end position="550"/>
    </location>
</feature>
<dbReference type="InterPro" id="IPR037144">
    <property type="entry name" value="Peptidase_M1_pepN_C_sf"/>
</dbReference>
<dbReference type="InterPro" id="IPR045357">
    <property type="entry name" value="Aminopeptidase_N-like_N"/>
</dbReference>
<keyword evidence="19" id="KW-1185">Reference proteome</keyword>
<keyword evidence="8" id="KW-0479">Metal-binding</keyword>
<dbReference type="Pfam" id="PF11940">
    <property type="entry name" value="DUF3458"/>
    <property type="match status" value="1"/>
</dbReference>
<evidence type="ECO:0000256" key="6">
    <source>
        <dbReference type="ARBA" id="ARBA00022438"/>
    </source>
</evidence>
<comment type="cofactor">
    <cofactor evidence="2">
        <name>Zn(2+)</name>
        <dbReference type="ChEBI" id="CHEBI:29105"/>
    </cofactor>
</comment>
<evidence type="ECO:0000259" key="16">
    <source>
        <dbReference type="Pfam" id="PF17432"/>
    </source>
</evidence>
<dbReference type="Gene3D" id="2.60.40.1730">
    <property type="entry name" value="tricorn interacting facor f3 domain"/>
    <property type="match status" value="1"/>
</dbReference>
<dbReference type="InterPro" id="IPR035414">
    <property type="entry name" value="Peptidase_M1_pepN_Ig-like"/>
</dbReference>
<feature type="domain" description="Peptidase M1 alanyl aminopeptidase C-terminal" evidence="16">
    <location>
        <begin position="555"/>
        <end position="876"/>
    </location>
</feature>
<dbReference type="PRINTS" id="PR00756">
    <property type="entry name" value="ALADIPTASE"/>
</dbReference>
<evidence type="ECO:0000256" key="5">
    <source>
        <dbReference type="ARBA" id="ARBA00015611"/>
    </source>
</evidence>
<evidence type="ECO:0000256" key="2">
    <source>
        <dbReference type="ARBA" id="ARBA00001947"/>
    </source>
</evidence>
<dbReference type="EMBL" id="ASHL01000005">
    <property type="protein sequence ID" value="EPD12970.1"/>
    <property type="molecule type" value="Genomic_DNA"/>
</dbReference>
<dbReference type="SUPFAM" id="SSF63737">
    <property type="entry name" value="Leukotriene A4 hydrolase N-terminal domain"/>
    <property type="match status" value="1"/>
</dbReference>
<name>A0AB33Z162_9GAMM</name>
<evidence type="ECO:0000256" key="3">
    <source>
        <dbReference type="ARBA" id="ARBA00010136"/>
    </source>
</evidence>
<evidence type="ECO:0000256" key="4">
    <source>
        <dbReference type="ARBA" id="ARBA00012564"/>
    </source>
</evidence>
<dbReference type="EC" id="3.4.11.2" evidence="4 13"/>
<evidence type="ECO:0000313" key="18">
    <source>
        <dbReference type="EMBL" id="EPD12970.1"/>
    </source>
</evidence>
<dbReference type="SUPFAM" id="SSF55486">
    <property type="entry name" value="Metalloproteases ('zincins'), catalytic domain"/>
    <property type="match status" value="1"/>
</dbReference>
<comment type="function">
    <text evidence="12">Aminopeptidase N is involved in the degradation of intracellular peptides generated by protein breakdown during normal growth as well as in response to nutrient starvation.</text>
</comment>
<gene>
    <name evidence="18" type="primary">pepN</name>
    <name evidence="18" type="ORF">L196_07399</name>
</gene>
<dbReference type="Gene3D" id="1.10.390.10">
    <property type="entry name" value="Neutral Protease Domain 2"/>
    <property type="match status" value="1"/>
</dbReference>
<proteinExistence type="inferred from homology"/>
<dbReference type="GO" id="GO:0008270">
    <property type="term" value="F:zinc ion binding"/>
    <property type="evidence" value="ECO:0007669"/>
    <property type="project" value="InterPro"/>
</dbReference>